<reference evidence="1 2" key="1">
    <citation type="journal article" date="2021" name="Plant Biotechnol. J.">
        <title>Multi-omics assisted identification of the key and species-specific regulatory components of drought-tolerant mechanisms in Gossypium stocksii.</title>
        <authorList>
            <person name="Yu D."/>
            <person name="Ke L."/>
            <person name="Zhang D."/>
            <person name="Wu Y."/>
            <person name="Sun Y."/>
            <person name="Mei J."/>
            <person name="Sun J."/>
            <person name="Sun Y."/>
        </authorList>
    </citation>
    <scope>NUCLEOTIDE SEQUENCE [LARGE SCALE GENOMIC DNA]</scope>
    <source>
        <strain evidence="2">cv. E1</strain>
        <tissue evidence="1">Leaf</tissue>
    </source>
</reference>
<organism evidence="1 2">
    <name type="scientific">Gossypium stocksii</name>
    <dbReference type="NCBI Taxonomy" id="47602"/>
    <lineage>
        <taxon>Eukaryota</taxon>
        <taxon>Viridiplantae</taxon>
        <taxon>Streptophyta</taxon>
        <taxon>Embryophyta</taxon>
        <taxon>Tracheophyta</taxon>
        <taxon>Spermatophyta</taxon>
        <taxon>Magnoliopsida</taxon>
        <taxon>eudicotyledons</taxon>
        <taxon>Gunneridae</taxon>
        <taxon>Pentapetalae</taxon>
        <taxon>rosids</taxon>
        <taxon>malvids</taxon>
        <taxon>Malvales</taxon>
        <taxon>Malvaceae</taxon>
        <taxon>Malvoideae</taxon>
        <taxon>Gossypium</taxon>
    </lineage>
</organism>
<name>A0A9D3VJK0_9ROSI</name>
<comment type="caution">
    <text evidence="1">The sequence shown here is derived from an EMBL/GenBank/DDBJ whole genome shotgun (WGS) entry which is preliminary data.</text>
</comment>
<evidence type="ECO:0008006" key="3">
    <source>
        <dbReference type="Google" id="ProtNLM"/>
    </source>
</evidence>
<gene>
    <name evidence="1" type="ORF">J1N35_023075</name>
</gene>
<evidence type="ECO:0000313" key="2">
    <source>
        <dbReference type="Proteomes" id="UP000828251"/>
    </source>
</evidence>
<evidence type="ECO:0000313" key="1">
    <source>
        <dbReference type="EMBL" id="KAH1083314.1"/>
    </source>
</evidence>
<dbReference type="Proteomes" id="UP000828251">
    <property type="component" value="Unassembled WGS sequence"/>
</dbReference>
<dbReference type="AlphaFoldDB" id="A0A9D3VJK0"/>
<dbReference type="OrthoDB" id="1895122at2759"/>
<sequence>MHNVDLFKDNALEFLDLLHRRLDHTSSLLDSGVSQDHPNMDLDMLASLILLTVKADPRTSMPVLITNIRSQLKYTPSYRKAWIAKQKVLEKMHSRWDSSYNELWQWCQVKEACLPQPDICIISDRGTGILARDTIERQGSLWHRTHHWYCLKHIASNYYRQYQSTNERRQVTNMGYGISKDRFHEILAVFHSINDEGANYLYNIHFEQWTQAYDGGLRYGHITSNLAECINSILNRTCHLPITLVVRETYFRSVALFPKRAASYEGQMQGGHVWCRKIL</sequence>
<protein>
    <recommendedName>
        <fullName evidence="3">MULE transposase domain-containing protein</fullName>
    </recommendedName>
</protein>
<accession>A0A9D3VJK0</accession>
<keyword evidence="2" id="KW-1185">Reference proteome</keyword>
<dbReference type="EMBL" id="JAIQCV010000007">
    <property type="protein sequence ID" value="KAH1083314.1"/>
    <property type="molecule type" value="Genomic_DNA"/>
</dbReference>
<proteinExistence type="predicted"/>